<dbReference type="SMART" id="SM00388">
    <property type="entry name" value="HisKA"/>
    <property type="match status" value="1"/>
</dbReference>
<proteinExistence type="predicted"/>
<dbReference type="SUPFAM" id="SSF47384">
    <property type="entry name" value="Homodimeric domain of signal transducing histidine kinase"/>
    <property type="match status" value="1"/>
</dbReference>
<keyword evidence="3" id="KW-0597">Phosphoprotein</keyword>
<dbReference type="Gene3D" id="1.10.287.130">
    <property type="match status" value="1"/>
</dbReference>
<dbReference type="InterPro" id="IPR003594">
    <property type="entry name" value="HATPase_dom"/>
</dbReference>
<evidence type="ECO:0000313" key="6">
    <source>
        <dbReference type="Proteomes" id="UP001589789"/>
    </source>
</evidence>
<dbReference type="SUPFAM" id="SSF55874">
    <property type="entry name" value="ATPase domain of HSP90 chaperone/DNA topoisomerase II/histidine kinase"/>
    <property type="match status" value="1"/>
</dbReference>
<evidence type="ECO:0000313" key="5">
    <source>
        <dbReference type="EMBL" id="MFC0385108.1"/>
    </source>
</evidence>
<comment type="caution">
    <text evidence="5">The sequence shown here is derived from an EMBL/GenBank/DDBJ whole genome shotgun (WGS) entry which is preliminary data.</text>
</comment>
<dbReference type="Proteomes" id="UP001589789">
    <property type="component" value="Unassembled WGS sequence"/>
</dbReference>
<dbReference type="InterPro" id="IPR036890">
    <property type="entry name" value="HATPase_C_sf"/>
</dbReference>
<dbReference type="PANTHER" id="PTHR43065">
    <property type="entry name" value="SENSOR HISTIDINE KINASE"/>
    <property type="match status" value="1"/>
</dbReference>
<dbReference type="Gene3D" id="3.30.450.20">
    <property type="entry name" value="PAS domain"/>
    <property type="match status" value="1"/>
</dbReference>
<dbReference type="Pfam" id="PF02518">
    <property type="entry name" value="HATPase_c"/>
    <property type="match status" value="1"/>
</dbReference>
<dbReference type="EMBL" id="JBHLVZ010000002">
    <property type="protein sequence ID" value="MFC0385108.1"/>
    <property type="molecule type" value="Genomic_DNA"/>
</dbReference>
<dbReference type="InterPro" id="IPR005467">
    <property type="entry name" value="His_kinase_dom"/>
</dbReference>
<dbReference type="RefSeq" id="WP_377049228.1">
    <property type="nucleotide sequence ID" value="NZ_JBHLVZ010000002.1"/>
</dbReference>
<feature type="domain" description="Histidine kinase" evidence="4">
    <location>
        <begin position="138"/>
        <end position="347"/>
    </location>
</feature>
<dbReference type="Gene3D" id="3.30.565.10">
    <property type="entry name" value="Histidine kinase-like ATPase, C-terminal domain"/>
    <property type="match status" value="1"/>
</dbReference>
<dbReference type="EC" id="2.7.13.3" evidence="2"/>
<dbReference type="Pfam" id="PF00512">
    <property type="entry name" value="HisKA"/>
    <property type="match status" value="1"/>
</dbReference>
<dbReference type="InterPro" id="IPR035965">
    <property type="entry name" value="PAS-like_dom_sf"/>
</dbReference>
<accession>A0ABV6IR58</accession>
<dbReference type="CDD" id="cd00075">
    <property type="entry name" value="HATPase"/>
    <property type="match status" value="1"/>
</dbReference>
<sequence>MLDTAEYPPDPSMAAMGGSGTLRLDSRHRIEAVDAQAARLLGLPTAALLGHCLWDRFPALCGTEPHRRCLALAGAETPGTQDVLFRFEPLDRWYVVVITPLPAKALEIRFTDVTDTPGGIAAQLRAERLDAAALATGRLSHDFNNCLTVIMGNAEYLEELLADQAELLEAVRFIGQAGERAAALTGRVLQFARRKAPPGDGKAGAQEVLARLENRLRAGAPEHRIEVSSGPGLPLVLAEPAALEAALHELASNGLEAMLPGGTLRISAAEAEEGRVAFTVADTGHGMARAMLDRCIEPFVTTAEAHWGTGLGLSAAYGFATAHGGALHLESRPGEGTRAVLDLPGTPAEAPGVPPRRTMCCWWRTTRPDAKESRGCWAGWATA</sequence>
<dbReference type="InterPro" id="IPR003661">
    <property type="entry name" value="HisK_dim/P_dom"/>
</dbReference>
<gene>
    <name evidence="5" type="ORF">ACFFIC_06020</name>
</gene>
<dbReference type="InterPro" id="IPR013656">
    <property type="entry name" value="PAS_4"/>
</dbReference>
<organism evidence="5 6">
    <name type="scientific">Muricoccus vinaceus</name>
    <dbReference type="NCBI Taxonomy" id="424704"/>
    <lineage>
        <taxon>Bacteria</taxon>
        <taxon>Pseudomonadati</taxon>
        <taxon>Pseudomonadota</taxon>
        <taxon>Alphaproteobacteria</taxon>
        <taxon>Acetobacterales</taxon>
        <taxon>Roseomonadaceae</taxon>
        <taxon>Muricoccus</taxon>
    </lineage>
</organism>
<dbReference type="InterPro" id="IPR004358">
    <property type="entry name" value="Sig_transdc_His_kin-like_C"/>
</dbReference>
<name>A0ABV6IR58_9PROT</name>
<comment type="catalytic activity">
    <reaction evidence="1">
        <text>ATP + protein L-histidine = ADP + protein N-phospho-L-histidine.</text>
        <dbReference type="EC" id="2.7.13.3"/>
    </reaction>
</comment>
<protein>
    <recommendedName>
        <fullName evidence="2">histidine kinase</fullName>
        <ecNumber evidence="2">2.7.13.3</ecNumber>
    </recommendedName>
</protein>
<dbReference type="PROSITE" id="PS50109">
    <property type="entry name" value="HIS_KIN"/>
    <property type="match status" value="1"/>
</dbReference>
<dbReference type="PRINTS" id="PR00344">
    <property type="entry name" value="BCTRLSENSOR"/>
</dbReference>
<dbReference type="InterPro" id="IPR036097">
    <property type="entry name" value="HisK_dim/P_sf"/>
</dbReference>
<dbReference type="Pfam" id="PF08448">
    <property type="entry name" value="PAS_4"/>
    <property type="match status" value="1"/>
</dbReference>
<dbReference type="SUPFAM" id="SSF55785">
    <property type="entry name" value="PYP-like sensor domain (PAS domain)"/>
    <property type="match status" value="1"/>
</dbReference>
<dbReference type="CDD" id="cd00082">
    <property type="entry name" value="HisKA"/>
    <property type="match status" value="1"/>
</dbReference>
<dbReference type="SMART" id="SM00387">
    <property type="entry name" value="HATPase_c"/>
    <property type="match status" value="1"/>
</dbReference>
<evidence type="ECO:0000256" key="2">
    <source>
        <dbReference type="ARBA" id="ARBA00012438"/>
    </source>
</evidence>
<evidence type="ECO:0000256" key="3">
    <source>
        <dbReference type="ARBA" id="ARBA00022553"/>
    </source>
</evidence>
<keyword evidence="6" id="KW-1185">Reference proteome</keyword>
<dbReference type="PANTHER" id="PTHR43065:SF49">
    <property type="entry name" value="HISTIDINE KINASE"/>
    <property type="match status" value="1"/>
</dbReference>
<reference evidence="5 6" key="1">
    <citation type="submission" date="2024-09" db="EMBL/GenBank/DDBJ databases">
        <authorList>
            <person name="Sun Q."/>
            <person name="Mori K."/>
        </authorList>
    </citation>
    <scope>NUCLEOTIDE SEQUENCE [LARGE SCALE GENOMIC DNA]</scope>
    <source>
        <strain evidence="5 6">CCM 7468</strain>
    </source>
</reference>
<evidence type="ECO:0000256" key="1">
    <source>
        <dbReference type="ARBA" id="ARBA00000085"/>
    </source>
</evidence>
<evidence type="ECO:0000259" key="4">
    <source>
        <dbReference type="PROSITE" id="PS50109"/>
    </source>
</evidence>